<evidence type="ECO:0008006" key="4">
    <source>
        <dbReference type="Google" id="ProtNLM"/>
    </source>
</evidence>
<dbReference type="EMBL" id="JBHUJD010000004">
    <property type="protein sequence ID" value="MFD2309592.1"/>
    <property type="molecule type" value="Genomic_DNA"/>
</dbReference>
<keyword evidence="3" id="KW-1185">Reference proteome</keyword>
<feature type="chain" id="PRO_5047541826" description="Ig-like domain-containing protein" evidence="1">
    <location>
        <begin position="29"/>
        <end position="185"/>
    </location>
</feature>
<protein>
    <recommendedName>
        <fullName evidence="4">Ig-like domain-containing protein</fullName>
    </recommendedName>
</protein>
<dbReference type="RefSeq" id="WP_265720275.1">
    <property type="nucleotide sequence ID" value="NZ_JAPIVK010000002.1"/>
</dbReference>
<name>A0ABW5E8G3_9GAMM</name>
<dbReference type="Proteomes" id="UP001597425">
    <property type="component" value="Unassembled WGS sequence"/>
</dbReference>
<feature type="signal peptide" evidence="1">
    <location>
        <begin position="1"/>
        <end position="28"/>
    </location>
</feature>
<proteinExistence type="predicted"/>
<evidence type="ECO:0000313" key="2">
    <source>
        <dbReference type="EMBL" id="MFD2309592.1"/>
    </source>
</evidence>
<organism evidence="2 3">
    <name type="scientific">Microbulbifer halophilus</name>
    <dbReference type="NCBI Taxonomy" id="453963"/>
    <lineage>
        <taxon>Bacteria</taxon>
        <taxon>Pseudomonadati</taxon>
        <taxon>Pseudomonadota</taxon>
        <taxon>Gammaproteobacteria</taxon>
        <taxon>Cellvibrionales</taxon>
        <taxon>Microbulbiferaceae</taxon>
        <taxon>Microbulbifer</taxon>
    </lineage>
</organism>
<evidence type="ECO:0000313" key="3">
    <source>
        <dbReference type="Proteomes" id="UP001597425"/>
    </source>
</evidence>
<gene>
    <name evidence="2" type="ORF">ACFSKX_04100</name>
</gene>
<reference evidence="3" key="1">
    <citation type="journal article" date="2019" name="Int. J. Syst. Evol. Microbiol.">
        <title>The Global Catalogue of Microorganisms (GCM) 10K type strain sequencing project: providing services to taxonomists for standard genome sequencing and annotation.</title>
        <authorList>
            <consortium name="The Broad Institute Genomics Platform"/>
            <consortium name="The Broad Institute Genome Sequencing Center for Infectious Disease"/>
            <person name="Wu L."/>
            <person name="Ma J."/>
        </authorList>
    </citation>
    <scope>NUCLEOTIDE SEQUENCE [LARGE SCALE GENOMIC DNA]</scope>
    <source>
        <strain evidence="3">KCTC 12848</strain>
    </source>
</reference>
<accession>A0ABW5E8G3</accession>
<comment type="caution">
    <text evidence="2">The sequence shown here is derived from an EMBL/GenBank/DDBJ whole genome shotgun (WGS) entry which is preliminary data.</text>
</comment>
<evidence type="ECO:0000256" key="1">
    <source>
        <dbReference type="SAM" id="SignalP"/>
    </source>
</evidence>
<sequence length="185" mass="19965">MNIIKFRKLFSVVLLLGAGLLYQLPAGAQQVDATCLGNASVQFNPPLKLLPQATSFTSTGNLNCMFSEDFSTHTATLKNVTGNGSLSCLVNTDVVGTTLVDWDNQPDSLVHWESVQVELYDTELNLPSVPRVFALQGEVVSGKFQNSSVLITYNDIPTLAYLDCLLDGLQSIGGPVHVTFVEPAM</sequence>
<keyword evidence="1" id="KW-0732">Signal</keyword>